<dbReference type="EMBL" id="MU855621">
    <property type="protein sequence ID" value="KAK3900961.1"/>
    <property type="molecule type" value="Genomic_DNA"/>
</dbReference>
<evidence type="ECO:0000313" key="2">
    <source>
        <dbReference type="EMBL" id="KAK3900961.1"/>
    </source>
</evidence>
<organism evidence="2 3">
    <name type="scientific">Staphylotrichum tortipilum</name>
    <dbReference type="NCBI Taxonomy" id="2831512"/>
    <lineage>
        <taxon>Eukaryota</taxon>
        <taxon>Fungi</taxon>
        <taxon>Dikarya</taxon>
        <taxon>Ascomycota</taxon>
        <taxon>Pezizomycotina</taxon>
        <taxon>Sordariomycetes</taxon>
        <taxon>Sordariomycetidae</taxon>
        <taxon>Sordariales</taxon>
        <taxon>Chaetomiaceae</taxon>
        <taxon>Staphylotrichum</taxon>
    </lineage>
</organism>
<keyword evidence="3" id="KW-1185">Reference proteome</keyword>
<accession>A0AAN6MHI5</accession>
<protein>
    <recommendedName>
        <fullName evidence="4">Heterokaryon incompatibility domain-containing protein</fullName>
    </recommendedName>
</protein>
<evidence type="ECO:0000313" key="3">
    <source>
        <dbReference type="Proteomes" id="UP001303889"/>
    </source>
</evidence>
<gene>
    <name evidence="2" type="ORF">C8A05DRAFT_35365</name>
</gene>
<evidence type="ECO:0008006" key="4">
    <source>
        <dbReference type="Google" id="ProtNLM"/>
    </source>
</evidence>
<feature type="region of interest" description="Disordered" evidence="1">
    <location>
        <begin position="98"/>
        <end position="125"/>
    </location>
</feature>
<comment type="caution">
    <text evidence="2">The sequence shown here is derived from an EMBL/GenBank/DDBJ whole genome shotgun (WGS) entry which is preliminary data.</text>
</comment>
<dbReference type="Proteomes" id="UP001303889">
    <property type="component" value="Unassembled WGS sequence"/>
</dbReference>
<evidence type="ECO:0000256" key="1">
    <source>
        <dbReference type="SAM" id="MobiDB-lite"/>
    </source>
</evidence>
<proteinExistence type="predicted"/>
<reference evidence="2" key="1">
    <citation type="journal article" date="2023" name="Mol. Phylogenet. Evol.">
        <title>Genome-scale phylogeny and comparative genomics of the fungal order Sordariales.</title>
        <authorList>
            <person name="Hensen N."/>
            <person name="Bonometti L."/>
            <person name="Westerberg I."/>
            <person name="Brannstrom I.O."/>
            <person name="Guillou S."/>
            <person name="Cros-Aarteil S."/>
            <person name="Calhoun S."/>
            <person name="Haridas S."/>
            <person name="Kuo A."/>
            <person name="Mondo S."/>
            <person name="Pangilinan J."/>
            <person name="Riley R."/>
            <person name="LaButti K."/>
            <person name="Andreopoulos B."/>
            <person name="Lipzen A."/>
            <person name="Chen C."/>
            <person name="Yan M."/>
            <person name="Daum C."/>
            <person name="Ng V."/>
            <person name="Clum A."/>
            <person name="Steindorff A."/>
            <person name="Ohm R.A."/>
            <person name="Martin F."/>
            <person name="Silar P."/>
            <person name="Natvig D.O."/>
            <person name="Lalanne C."/>
            <person name="Gautier V."/>
            <person name="Ament-Velasquez S.L."/>
            <person name="Kruys A."/>
            <person name="Hutchinson M.I."/>
            <person name="Powell A.J."/>
            <person name="Barry K."/>
            <person name="Miller A.N."/>
            <person name="Grigoriev I.V."/>
            <person name="Debuchy R."/>
            <person name="Gladieux P."/>
            <person name="Hiltunen Thoren M."/>
            <person name="Johannesson H."/>
        </authorList>
    </citation>
    <scope>NUCLEOTIDE SEQUENCE</scope>
    <source>
        <strain evidence="2">CBS 103.79</strain>
    </source>
</reference>
<sequence>MLVKAFYGLNELMKRPYWFRLWVVQEIVLGDSAAILRCRVLRCGSKMTGWTTFCTGLDVLFRRDMYIVKDELLQIELTRRRSRKRSCWHTLSLHLVQHQERSNQQQRRRSHDHDRDRPAHSSSPS</sequence>
<dbReference type="AlphaFoldDB" id="A0AAN6MHI5"/>
<reference evidence="2" key="2">
    <citation type="submission" date="2023-05" db="EMBL/GenBank/DDBJ databases">
        <authorList>
            <consortium name="Lawrence Berkeley National Laboratory"/>
            <person name="Steindorff A."/>
            <person name="Hensen N."/>
            <person name="Bonometti L."/>
            <person name="Westerberg I."/>
            <person name="Brannstrom I.O."/>
            <person name="Guillou S."/>
            <person name="Cros-Aarteil S."/>
            <person name="Calhoun S."/>
            <person name="Haridas S."/>
            <person name="Kuo A."/>
            <person name="Mondo S."/>
            <person name="Pangilinan J."/>
            <person name="Riley R."/>
            <person name="Labutti K."/>
            <person name="Andreopoulos B."/>
            <person name="Lipzen A."/>
            <person name="Chen C."/>
            <person name="Yanf M."/>
            <person name="Daum C."/>
            <person name="Ng V."/>
            <person name="Clum A."/>
            <person name="Ohm R."/>
            <person name="Martin F."/>
            <person name="Silar P."/>
            <person name="Natvig D."/>
            <person name="Lalanne C."/>
            <person name="Gautier V."/>
            <person name="Ament-Velasquez S.L."/>
            <person name="Kruys A."/>
            <person name="Hutchinson M.I."/>
            <person name="Powell A.J."/>
            <person name="Barry K."/>
            <person name="Miller A.N."/>
            <person name="Grigoriev I.V."/>
            <person name="Debuchy R."/>
            <person name="Gladieux P."/>
            <person name="Thoren M.H."/>
            <person name="Johannesson H."/>
        </authorList>
    </citation>
    <scope>NUCLEOTIDE SEQUENCE</scope>
    <source>
        <strain evidence="2">CBS 103.79</strain>
    </source>
</reference>
<name>A0AAN6MHI5_9PEZI</name>